<keyword evidence="1" id="KW-0732">Signal</keyword>
<proteinExistence type="predicted"/>
<dbReference type="RefSeq" id="WP_184098764.1">
    <property type="nucleotide sequence ID" value="NZ_JACIJH010000008.1"/>
</dbReference>
<sequence length="139" mass="14155">MSLSATLLAALLAVSAEPAVCSAPTDLSATPLAAWTATDGDANAAVAPGQPVTLTMTDGAAARTLTVDAAGRYGVAADGRVWIDLTANGEPLTSVEHGHGPACSGIRKIVWFDLTPGTYELALSKAAADRVRVLVLQER</sequence>
<protein>
    <recommendedName>
        <fullName evidence="4">Homogentisate 1,2-dioxygenase</fullName>
    </recommendedName>
</protein>
<reference evidence="2 3" key="1">
    <citation type="submission" date="2020-08" db="EMBL/GenBank/DDBJ databases">
        <title>Genomic Encyclopedia of Type Strains, Phase IV (KMG-IV): sequencing the most valuable type-strain genomes for metagenomic binning, comparative biology and taxonomic classification.</title>
        <authorList>
            <person name="Goeker M."/>
        </authorList>
    </citation>
    <scope>NUCLEOTIDE SEQUENCE [LARGE SCALE GENOMIC DNA]</scope>
    <source>
        <strain evidence="2 3">DSM 27163</strain>
    </source>
</reference>
<keyword evidence="3" id="KW-1185">Reference proteome</keyword>
<feature type="chain" id="PRO_5030846456" description="Homogentisate 1,2-dioxygenase" evidence="1">
    <location>
        <begin position="19"/>
        <end position="139"/>
    </location>
</feature>
<comment type="caution">
    <text evidence="2">The sequence shown here is derived from an EMBL/GenBank/DDBJ whole genome shotgun (WGS) entry which is preliminary data.</text>
</comment>
<organism evidence="2 3">
    <name type="scientific">Sphingopyxis panaciterrulae</name>
    <dbReference type="NCBI Taxonomy" id="462372"/>
    <lineage>
        <taxon>Bacteria</taxon>
        <taxon>Pseudomonadati</taxon>
        <taxon>Pseudomonadota</taxon>
        <taxon>Alphaproteobacteria</taxon>
        <taxon>Sphingomonadales</taxon>
        <taxon>Sphingomonadaceae</taxon>
        <taxon>Sphingopyxis</taxon>
    </lineage>
</organism>
<dbReference type="Proteomes" id="UP000537161">
    <property type="component" value="Unassembled WGS sequence"/>
</dbReference>
<name>A0A7W9B6Y1_9SPHN</name>
<feature type="signal peptide" evidence="1">
    <location>
        <begin position="1"/>
        <end position="18"/>
    </location>
</feature>
<evidence type="ECO:0000256" key="1">
    <source>
        <dbReference type="SAM" id="SignalP"/>
    </source>
</evidence>
<evidence type="ECO:0008006" key="4">
    <source>
        <dbReference type="Google" id="ProtNLM"/>
    </source>
</evidence>
<evidence type="ECO:0000313" key="3">
    <source>
        <dbReference type="Proteomes" id="UP000537161"/>
    </source>
</evidence>
<gene>
    <name evidence="2" type="ORF">FHR21_002515</name>
</gene>
<dbReference type="AlphaFoldDB" id="A0A7W9B6Y1"/>
<evidence type="ECO:0000313" key="2">
    <source>
        <dbReference type="EMBL" id="MBB5707152.1"/>
    </source>
</evidence>
<accession>A0A7W9B6Y1</accession>
<dbReference type="EMBL" id="JACIJH010000008">
    <property type="protein sequence ID" value="MBB5707152.1"/>
    <property type="molecule type" value="Genomic_DNA"/>
</dbReference>